<dbReference type="STRING" id="665126.ABB55_12725"/>
<evidence type="ECO:0000313" key="1">
    <source>
        <dbReference type="EMBL" id="KPL52973.1"/>
    </source>
</evidence>
<reference evidence="1 2" key="1">
    <citation type="submission" date="2015-09" db="EMBL/GenBank/DDBJ databases">
        <authorList>
            <person name="Jackson K.R."/>
            <person name="Lunt B.L."/>
            <person name="Fisher J.N.B."/>
            <person name="Gardner A.V."/>
            <person name="Bailey M.E."/>
            <person name="Deus L.M."/>
            <person name="Earl A.S."/>
            <person name="Gibby P.D."/>
            <person name="Hartmann K.A."/>
            <person name="Liu J.E."/>
            <person name="Manci A.M."/>
            <person name="Nielsen D.A."/>
            <person name="Solomon M.B."/>
            <person name="Breakwell D.P."/>
            <person name="Burnett S.H."/>
            <person name="Grose J.H."/>
        </authorList>
    </citation>
    <scope>NUCLEOTIDE SEQUENCE [LARGE SCALE GENOMIC DNA]</scope>
    <source>
        <strain evidence="1 2">16</strain>
    </source>
</reference>
<evidence type="ECO:0000313" key="2">
    <source>
        <dbReference type="Proteomes" id="UP000048984"/>
    </source>
</evidence>
<dbReference type="PANTHER" id="PTHR42958">
    <property type="entry name" value="HYDROGENASE-2 LARGE CHAIN"/>
    <property type="match status" value="1"/>
</dbReference>
<name>A0A0P6VQZ8_9HYPH</name>
<dbReference type="InterPro" id="IPR029014">
    <property type="entry name" value="NiFe-Hase_large"/>
</dbReference>
<accession>A0A0P6VQZ8</accession>
<keyword evidence="2" id="KW-1185">Reference proteome</keyword>
<reference evidence="1 2" key="2">
    <citation type="submission" date="2015-10" db="EMBL/GenBank/DDBJ databases">
        <title>Draft Genome Sequence of Prosthecomicrobium hirschii ATCC 27832.</title>
        <authorList>
            <person name="Daniel J."/>
            <person name="Givan S.A."/>
            <person name="Brun Y.V."/>
            <person name="Brown P.J."/>
        </authorList>
    </citation>
    <scope>NUCLEOTIDE SEQUENCE [LARGE SCALE GENOMIC DNA]</scope>
    <source>
        <strain evidence="1 2">16</strain>
    </source>
</reference>
<dbReference type="Gene3D" id="1.10.645.10">
    <property type="entry name" value="Cytochrome-c3 Hydrogenase, chain B"/>
    <property type="match status" value="2"/>
</dbReference>
<dbReference type="PANTHER" id="PTHR42958:SF4">
    <property type="entry name" value="HYDROGENASE EXPRESSION_FORMATION PROTEIN HUPK"/>
    <property type="match status" value="1"/>
</dbReference>
<sequence length="361" mass="37543">MNALPAPEAGRVEIRVTVAEGRVRAADIRSLRPLSIVSRFTGRTVGEIVPMLALLHGPCGASHAAALHFAGAAAQGRAVPTEETAAWIRRLAGERVAEHLGHLAAAEALPDFASYETRRRLRDMLAAARVLARGMGSLDRPAATLLEAAARLDLGDRTAKPTAVPPEPAHPVDPLTGADDPAILAGLAADPDFPARPALEARCPEAGPAARCGDTAAAPGMAIRARRTEIRAALAEIDGTATDPAWIAGGGLGDGAGFAAVESPRGRLHYRVAIAADGRIREARVLAPTEWNFHPQGPVARMLVGLPADHGAVEHGAVEHGAVEHGSGGDPARDAERVLARRVAAFDPCVPFRIVWEAADA</sequence>
<dbReference type="Proteomes" id="UP000048984">
    <property type="component" value="Unassembled WGS sequence"/>
</dbReference>
<dbReference type="InterPro" id="IPR050867">
    <property type="entry name" value="NiFe/NiFeSe_hydrgnase_LSU"/>
</dbReference>
<dbReference type="AlphaFoldDB" id="A0A0P6VQZ8"/>
<protein>
    <recommendedName>
        <fullName evidence="3">Hydrogenase expression/formation protein HupK</fullName>
    </recommendedName>
</protein>
<organism evidence="1 2">
    <name type="scientific">Prosthecodimorpha hirschii</name>
    <dbReference type="NCBI Taxonomy" id="665126"/>
    <lineage>
        <taxon>Bacteria</taxon>
        <taxon>Pseudomonadati</taxon>
        <taxon>Pseudomonadota</taxon>
        <taxon>Alphaproteobacteria</taxon>
        <taxon>Hyphomicrobiales</taxon>
        <taxon>Ancalomicrobiaceae</taxon>
        <taxon>Prosthecodimorpha</taxon>
    </lineage>
</organism>
<dbReference type="RefSeq" id="WP_054359136.1">
    <property type="nucleotide sequence ID" value="NZ_LJYW01000001.1"/>
</dbReference>
<dbReference type="SUPFAM" id="SSF56762">
    <property type="entry name" value="HydB/Nqo4-like"/>
    <property type="match status" value="1"/>
</dbReference>
<evidence type="ECO:0008006" key="3">
    <source>
        <dbReference type="Google" id="ProtNLM"/>
    </source>
</evidence>
<comment type="caution">
    <text evidence="1">The sequence shown here is derived from an EMBL/GenBank/DDBJ whole genome shotgun (WGS) entry which is preliminary data.</text>
</comment>
<gene>
    <name evidence="1" type="ORF">ABB55_12725</name>
</gene>
<proteinExistence type="predicted"/>
<dbReference type="EMBL" id="LJYW01000001">
    <property type="protein sequence ID" value="KPL52973.1"/>
    <property type="molecule type" value="Genomic_DNA"/>
</dbReference>